<keyword evidence="3 10" id="KW-0819">tRNA processing</keyword>
<dbReference type="EC" id="3.6.-.-" evidence="10"/>
<evidence type="ECO:0000259" key="12">
    <source>
        <dbReference type="PROSITE" id="PS51709"/>
    </source>
</evidence>
<accession>A0A4R2TIR5</accession>
<dbReference type="RefSeq" id="WP_132848482.1">
    <property type="nucleotide sequence ID" value="NZ_CP058648.1"/>
</dbReference>
<dbReference type="NCBIfam" id="TIGR00450">
    <property type="entry name" value="mnmE_trmE_thdF"/>
    <property type="match status" value="1"/>
</dbReference>
<dbReference type="Pfam" id="PF01926">
    <property type="entry name" value="MMR_HSR1"/>
    <property type="match status" value="1"/>
</dbReference>
<feature type="binding site" evidence="10">
    <location>
        <position position="127"/>
    </location>
    <ligand>
        <name>(6S)-5-formyl-5,6,7,8-tetrahydrofolate</name>
        <dbReference type="ChEBI" id="CHEBI:57457"/>
    </ligand>
</feature>
<dbReference type="InterPro" id="IPR006073">
    <property type="entry name" value="GTP-bd"/>
</dbReference>
<comment type="cofactor">
    <cofactor evidence="10">
        <name>K(+)</name>
        <dbReference type="ChEBI" id="CHEBI:29103"/>
    </cofactor>
    <text evidence="10">Binds 1 potassium ion per subunit.</text>
</comment>
<comment type="subunit">
    <text evidence="10">Homodimer. Heterotetramer of two MnmE and two MnmG subunits.</text>
</comment>
<feature type="binding site" evidence="10">
    <location>
        <position position="88"/>
    </location>
    <ligand>
        <name>(6S)-5-formyl-5,6,7,8-tetrahydrofolate</name>
        <dbReference type="ChEBI" id="CHEBI:57457"/>
    </ligand>
</feature>
<dbReference type="GO" id="GO:0003924">
    <property type="term" value="F:GTPase activity"/>
    <property type="evidence" value="ECO:0007669"/>
    <property type="project" value="UniProtKB-UniRule"/>
</dbReference>
<dbReference type="Proteomes" id="UP000295504">
    <property type="component" value="Unassembled WGS sequence"/>
</dbReference>
<organism evidence="13 14">
    <name type="scientific">Serpentinicella alkaliphila</name>
    <dbReference type="NCBI Taxonomy" id="1734049"/>
    <lineage>
        <taxon>Bacteria</taxon>
        <taxon>Bacillati</taxon>
        <taxon>Bacillota</taxon>
        <taxon>Clostridia</taxon>
        <taxon>Peptostreptococcales</taxon>
        <taxon>Natronincolaceae</taxon>
        <taxon>Serpentinicella</taxon>
    </lineage>
</organism>
<evidence type="ECO:0000256" key="5">
    <source>
        <dbReference type="ARBA" id="ARBA00022741"/>
    </source>
</evidence>
<dbReference type="Gene3D" id="3.30.1360.120">
    <property type="entry name" value="Probable tRNA modification gtpase trme, domain 1"/>
    <property type="match status" value="1"/>
</dbReference>
<dbReference type="InterPro" id="IPR027417">
    <property type="entry name" value="P-loop_NTPase"/>
</dbReference>
<feature type="binding site" evidence="10">
    <location>
        <position position="234"/>
    </location>
    <ligand>
        <name>K(+)</name>
        <dbReference type="ChEBI" id="CHEBI:29103"/>
    </ligand>
</feature>
<keyword evidence="9 10" id="KW-0342">GTP-binding</keyword>
<name>A0A4R2TIR5_9FIRM</name>
<dbReference type="EMBL" id="SLYC01000017">
    <property type="protein sequence ID" value="TCQ02237.1"/>
    <property type="molecule type" value="Genomic_DNA"/>
</dbReference>
<dbReference type="PROSITE" id="PS51709">
    <property type="entry name" value="G_TRME"/>
    <property type="match status" value="1"/>
</dbReference>
<feature type="binding site" evidence="10">
    <location>
        <position position="258"/>
    </location>
    <ligand>
        <name>K(+)</name>
        <dbReference type="ChEBI" id="CHEBI:29103"/>
    </ligand>
</feature>
<sequence>MFLSDTIAAIATAPGEAGIGIVRISGNKAIDIANKIFKSKKGKNLVDFDERRVNYGYILNPDTNEKVDEVLAVYMRSPFTYTTEDIVEIHCHGGFIPVKKILELVLRMGARSAEPGEFTKRSFLNGRIDLAQAEAVMDLISAKTDKGFDVALDQLEGSLSKKVKEIIKNLMDILAHIEVSIDFADEEDVDEVTLDILIKRSNEVKDEIKLLLETADTGKIIREGLNTVIIGKPNVGKSSLLNALLGESRAIVTEVPGTTRDIIEEQLSIKGIPIKIIDTAGIRETEDIVEKIGVERSKQFFNKAELIIFMLDISSELTKEDFEILELIKVRKALVIINKTDLPSKLDESAISQYIENKKIIKLSIAEEKGIDELENAIVDMVYSGDVRTKDRLLVTNVRHKNALERALDSIVEGLEAMNKKLPMDFIEVDVKNCWEALGEITGETVAEDLIDHIFQNFCIGK</sequence>
<dbReference type="CDD" id="cd14858">
    <property type="entry name" value="TrmE_N"/>
    <property type="match status" value="1"/>
</dbReference>
<dbReference type="FunFam" id="3.40.50.300:FF:000494">
    <property type="entry name" value="tRNA modification GTPase MnmE"/>
    <property type="match status" value="1"/>
</dbReference>
<dbReference type="Pfam" id="PF10396">
    <property type="entry name" value="TrmE_N"/>
    <property type="match status" value="1"/>
</dbReference>
<dbReference type="GO" id="GO:0002098">
    <property type="term" value="P:tRNA wobble uridine modification"/>
    <property type="evidence" value="ECO:0007669"/>
    <property type="project" value="TreeGrafter"/>
</dbReference>
<evidence type="ECO:0000256" key="2">
    <source>
        <dbReference type="ARBA" id="ARBA00022490"/>
    </source>
</evidence>
<evidence type="ECO:0000256" key="1">
    <source>
        <dbReference type="ARBA" id="ARBA00011043"/>
    </source>
</evidence>
<feature type="binding site" evidence="10">
    <location>
        <begin position="234"/>
        <end position="239"/>
    </location>
    <ligand>
        <name>GTP</name>
        <dbReference type="ChEBI" id="CHEBI:37565"/>
    </ligand>
</feature>
<evidence type="ECO:0000256" key="9">
    <source>
        <dbReference type="ARBA" id="ARBA00023134"/>
    </source>
</evidence>
<keyword evidence="8 10" id="KW-0630">Potassium</keyword>
<keyword evidence="6 10" id="KW-0378">Hydrolase</keyword>
<keyword evidence="14" id="KW-1185">Reference proteome</keyword>
<dbReference type="AlphaFoldDB" id="A0A4R2TIR5"/>
<reference evidence="13 14" key="1">
    <citation type="submission" date="2019-03" db="EMBL/GenBank/DDBJ databases">
        <title>Genomic Encyclopedia of Type Strains, Phase IV (KMG-IV): sequencing the most valuable type-strain genomes for metagenomic binning, comparative biology and taxonomic classification.</title>
        <authorList>
            <person name="Goeker M."/>
        </authorList>
    </citation>
    <scope>NUCLEOTIDE SEQUENCE [LARGE SCALE GENOMIC DNA]</scope>
    <source>
        <strain evidence="13 14">DSM 100013</strain>
    </source>
</reference>
<evidence type="ECO:0000256" key="4">
    <source>
        <dbReference type="ARBA" id="ARBA00022723"/>
    </source>
</evidence>
<dbReference type="InterPro" id="IPR005225">
    <property type="entry name" value="Small_GTP-bd"/>
</dbReference>
<feature type="domain" description="TrmE-type G" evidence="12">
    <location>
        <begin position="224"/>
        <end position="383"/>
    </location>
</feature>
<dbReference type="GO" id="GO:0030488">
    <property type="term" value="P:tRNA methylation"/>
    <property type="evidence" value="ECO:0007669"/>
    <property type="project" value="TreeGrafter"/>
</dbReference>
<comment type="caution">
    <text evidence="10">Lacks conserved residue(s) required for the propagation of feature annotation.</text>
</comment>
<dbReference type="InterPro" id="IPR004520">
    <property type="entry name" value="GTPase_MnmE"/>
</dbReference>
<dbReference type="NCBIfam" id="TIGR00231">
    <property type="entry name" value="small_GTP"/>
    <property type="match status" value="1"/>
</dbReference>
<comment type="caution">
    <text evidence="13">The sequence shown here is derived from an EMBL/GenBank/DDBJ whole genome shotgun (WGS) entry which is preliminary data.</text>
</comment>
<feature type="binding site" evidence="10">
    <location>
        <begin position="278"/>
        <end position="281"/>
    </location>
    <ligand>
        <name>GTP</name>
        <dbReference type="ChEBI" id="CHEBI:37565"/>
    </ligand>
</feature>
<keyword evidence="5 10" id="KW-0547">Nucleotide-binding</keyword>
<keyword evidence="7 10" id="KW-0460">Magnesium</keyword>
<dbReference type="GO" id="GO:0046872">
    <property type="term" value="F:metal ion binding"/>
    <property type="evidence" value="ECO:0007669"/>
    <property type="project" value="UniProtKB-KW"/>
</dbReference>
<feature type="binding site" evidence="10">
    <location>
        <begin position="253"/>
        <end position="259"/>
    </location>
    <ligand>
        <name>GTP</name>
        <dbReference type="ChEBI" id="CHEBI:37565"/>
    </ligand>
</feature>
<feature type="binding site" evidence="10">
    <location>
        <position position="462"/>
    </location>
    <ligand>
        <name>(6S)-5-formyl-5,6,7,8-tetrahydrofolate</name>
        <dbReference type="ChEBI" id="CHEBI:57457"/>
    </ligand>
</feature>
<feature type="binding site" evidence="10">
    <location>
        <position position="238"/>
    </location>
    <ligand>
        <name>Mg(2+)</name>
        <dbReference type="ChEBI" id="CHEBI:18420"/>
    </ligand>
</feature>
<dbReference type="InterPro" id="IPR027368">
    <property type="entry name" value="MnmE_dom2"/>
</dbReference>
<evidence type="ECO:0000256" key="6">
    <source>
        <dbReference type="ARBA" id="ARBA00022801"/>
    </source>
</evidence>
<evidence type="ECO:0000256" key="7">
    <source>
        <dbReference type="ARBA" id="ARBA00022842"/>
    </source>
</evidence>
<dbReference type="SUPFAM" id="SSF116878">
    <property type="entry name" value="TrmE connector domain"/>
    <property type="match status" value="1"/>
</dbReference>
<feature type="binding site" evidence="10">
    <location>
        <position position="253"/>
    </location>
    <ligand>
        <name>K(+)</name>
        <dbReference type="ChEBI" id="CHEBI:29103"/>
    </ligand>
</feature>
<dbReference type="GO" id="GO:0042802">
    <property type="term" value="F:identical protein binding"/>
    <property type="evidence" value="ECO:0007669"/>
    <property type="project" value="UniProtKB-ARBA"/>
</dbReference>
<keyword evidence="4 10" id="KW-0479">Metal-binding</keyword>
<comment type="similarity">
    <text evidence="1 10 11">Belongs to the TRAFAC class TrmE-Era-EngA-EngB-Septin-like GTPase superfamily. TrmE GTPase family.</text>
</comment>
<evidence type="ECO:0000256" key="10">
    <source>
        <dbReference type="HAMAP-Rule" id="MF_00379"/>
    </source>
</evidence>
<dbReference type="InterPro" id="IPR027266">
    <property type="entry name" value="TrmE/GcvT-like"/>
</dbReference>
<dbReference type="InterPro" id="IPR031168">
    <property type="entry name" value="G_TrmE"/>
</dbReference>
<evidence type="ECO:0000313" key="13">
    <source>
        <dbReference type="EMBL" id="TCQ02237.1"/>
    </source>
</evidence>
<dbReference type="SUPFAM" id="SSF52540">
    <property type="entry name" value="P-loop containing nucleoside triphosphate hydrolases"/>
    <property type="match status" value="1"/>
</dbReference>
<evidence type="ECO:0000256" key="8">
    <source>
        <dbReference type="ARBA" id="ARBA00022958"/>
    </source>
</evidence>
<dbReference type="OrthoDB" id="9805918at2"/>
<feature type="binding site" evidence="10">
    <location>
        <position position="23"/>
    </location>
    <ligand>
        <name>(6S)-5-formyl-5,6,7,8-tetrahydrofolate</name>
        <dbReference type="ChEBI" id="CHEBI:57457"/>
    </ligand>
</feature>
<dbReference type="InterPro" id="IPR018948">
    <property type="entry name" value="GTP-bd_TrmE_N"/>
</dbReference>
<dbReference type="HAMAP" id="MF_00379">
    <property type="entry name" value="GTPase_MnmE"/>
    <property type="match status" value="1"/>
</dbReference>
<dbReference type="CDD" id="cd04164">
    <property type="entry name" value="trmE"/>
    <property type="match status" value="1"/>
</dbReference>
<proteinExistence type="inferred from homology"/>
<dbReference type="NCBIfam" id="NF003661">
    <property type="entry name" value="PRK05291.1-3"/>
    <property type="match status" value="1"/>
</dbReference>
<dbReference type="PANTHER" id="PTHR42714:SF2">
    <property type="entry name" value="TRNA MODIFICATION GTPASE GTPBP3, MITOCHONDRIAL"/>
    <property type="match status" value="1"/>
</dbReference>
<dbReference type="GO" id="GO:0005829">
    <property type="term" value="C:cytosol"/>
    <property type="evidence" value="ECO:0007669"/>
    <property type="project" value="TreeGrafter"/>
</dbReference>
<dbReference type="FunFam" id="3.30.1360.120:FF:000003">
    <property type="entry name" value="tRNA modification GTPase MnmE"/>
    <property type="match status" value="1"/>
</dbReference>
<protein>
    <recommendedName>
        <fullName evidence="10">tRNA modification GTPase MnmE</fullName>
        <ecNumber evidence="10">3.6.-.-</ecNumber>
    </recommendedName>
</protein>
<dbReference type="GO" id="GO:0005525">
    <property type="term" value="F:GTP binding"/>
    <property type="evidence" value="ECO:0007669"/>
    <property type="project" value="UniProtKB-UniRule"/>
</dbReference>
<evidence type="ECO:0000256" key="3">
    <source>
        <dbReference type="ARBA" id="ARBA00022694"/>
    </source>
</evidence>
<dbReference type="Pfam" id="PF12631">
    <property type="entry name" value="MnmE_helical"/>
    <property type="match status" value="1"/>
</dbReference>
<comment type="subcellular location">
    <subcellularLocation>
        <location evidence="10">Cytoplasm</location>
    </subcellularLocation>
</comment>
<evidence type="ECO:0000256" key="11">
    <source>
        <dbReference type="RuleBase" id="RU003313"/>
    </source>
</evidence>
<dbReference type="PANTHER" id="PTHR42714">
    <property type="entry name" value="TRNA MODIFICATION GTPASE GTPBP3"/>
    <property type="match status" value="1"/>
</dbReference>
<evidence type="ECO:0000313" key="14">
    <source>
        <dbReference type="Proteomes" id="UP000295504"/>
    </source>
</evidence>
<feature type="binding site" evidence="10">
    <location>
        <position position="259"/>
    </location>
    <ligand>
        <name>Mg(2+)</name>
        <dbReference type="ChEBI" id="CHEBI:18420"/>
    </ligand>
</feature>
<dbReference type="Gene3D" id="3.40.50.300">
    <property type="entry name" value="P-loop containing nucleotide triphosphate hydrolases"/>
    <property type="match status" value="1"/>
</dbReference>
<comment type="function">
    <text evidence="10">Exhibits a very high intrinsic GTPase hydrolysis rate. Involved in the addition of a carboxymethylaminomethyl (cmnm) group at the wobble position (U34) of certain tRNAs, forming tRNA-cmnm(5)s(2)U34.</text>
</comment>
<keyword evidence="2 10" id="KW-0963">Cytoplasm</keyword>
<feature type="binding site" evidence="10">
    <location>
        <position position="255"/>
    </location>
    <ligand>
        <name>K(+)</name>
        <dbReference type="ChEBI" id="CHEBI:29103"/>
    </ligand>
</feature>
<gene>
    <name evidence="10" type="primary">mnmE</name>
    <name evidence="10" type="synonym">trmE</name>
    <name evidence="13" type="ORF">EDD79_101712</name>
</gene>
<dbReference type="Gene3D" id="1.20.120.430">
    <property type="entry name" value="tRNA modification GTPase MnmE domain 2"/>
    <property type="match status" value="1"/>
</dbReference>
<dbReference type="InterPro" id="IPR025867">
    <property type="entry name" value="MnmE_helical"/>
</dbReference>